<dbReference type="PROSITE" id="PS50930">
    <property type="entry name" value="HTH_LYTTR"/>
    <property type="match status" value="1"/>
</dbReference>
<organism evidence="4">
    <name type="scientific">hydrocarbon metagenome</name>
    <dbReference type="NCBI Taxonomy" id="938273"/>
    <lineage>
        <taxon>unclassified sequences</taxon>
        <taxon>metagenomes</taxon>
        <taxon>ecological metagenomes</taxon>
    </lineage>
</organism>
<dbReference type="EMBL" id="LNQE01000061">
    <property type="protein sequence ID" value="KUG29619.1"/>
    <property type="molecule type" value="Genomic_DNA"/>
</dbReference>
<dbReference type="Gene3D" id="3.40.50.2300">
    <property type="match status" value="1"/>
</dbReference>
<evidence type="ECO:0000259" key="3">
    <source>
        <dbReference type="PROSITE" id="PS50930"/>
    </source>
</evidence>
<reference evidence="4" key="1">
    <citation type="journal article" date="2015" name="Proc. Natl. Acad. Sci. U.S.A.">
        <title>Networks of energetic and metabolic interactions define dynamics in microbial communities.</title>
        <authorList>
            <person name="Embree M."/>
            <person name="Liu J.K."/>
            <person name="Al-Bassam M.M."/>
            <person name="Zengler K."/>
        </authorList>
    </citation>
    <scope>NUCLEOTIDE SEQUENCE</scope>
</reference>
<dbReference type="InterPro" id="IPR011006">
    <property type="entry name" value="CheY-like_superfamily"/>
</dbReference>
<evidence type="ECO:0000256" key="1">
    <source>
        <dbReference type="SAM" id="MobiDB-lite"/>
    </source>
</evidence>
<gene>
    <name evidence="4" type="ORF">ASZ90_000491</name>
</gene>
<dbReference type="SUPFAM" id="SSF52172">
    <property type="entry name" value="CheY-like"/>
    <property type="match status" value="1"/>
</dbReference>
<dbReference type="SMART" id="SM00850">
    <property type="entry name" value="LytTR"/>
    <property type="match status" value="1"/>
</dbReference>
<feature type="domain" description="Response regulatory" evidence="2">
    <location>
        <begin position="5"/>
        <end position="120"/>
    </location>
</feature>
<feature type="compositionally biased region" description="Acidic residues" evidence="1">
    <location>
        <begin position="141"/>
        <end position="151"/>
    </location>
</feature>
<dbReference type="PANTHER" id="PTHR37299:SF1">
    <property type="entry name" value="STAGE 0 SPORULATION PROTEIN A HOMOLOG"/>
    <property type="match status" value="1"/>
</dbReference>
<feature type="region of interest" description="Disordered" evidence="1">
    <location>
        <begin position="132"/>
        <end position="151"/>
    </location>
</feature>
<sequence length="294" mass="33103">MEKIAALLVHPDPKARTTLREYLGGVDFIRVVGEAVSAFEAGELLRAIPYGIVFLGVDLPGGISGLDLARTLASRKNRPGLVFLAADESHAFAAFELGAADYLLWPATAERFERTIERLSRVKPAFQEISAPSAWQKADEPPGDEAGGDDEETVRLPLEEEEEDRFISALKQAWDLSQFKRPRDIEKLPVTLDGRTILIPYTQIIFVEAYEDYSFVHTATQKFLTSYRLKLLEDRLKPHRFFRVHRKYLVNLDLVTEIASLPGGNFMLRTAGKTRIELPIGRRRIGELKQVLGL</sequence>
<comment type="caution">
    <text evidence="4">The sequence shown here is derived from an EMBL/GenBank/DDBJ whole genome shotgun (WGS) entry which is preliminary data.</text>
</comment>
<dbReference type="GO" id="GO:0003677">
    <property type="term" value="F:DNA binding"/>
    <property type="evidence" value="ECO:0007669"/>
    <property type="project" value="UniProtKB-KW"/>
</dbReference>
<accession>A0A0W8GAP8</accession>
<dbReference type="InterPro" id="IPR001789">
    <property type="entry name" value="Sig_transdc_resp-reg_receiver"/>
</dbReference>
<evidence type="ECO:0000313" key="4">
    <source>
        <dbReference type="EMBL" id="KUG29619.1"/>
    </source>
</evidence>
<dbReference type="InterPro" id="IPR007492">
    <property type="entry name" value="LytTR_DNA-bd_dom"/>
</dbReference>
<dbReference type="PROSITE" id="PS50110">
    <property type="entry name" value="RESPONSE_REGULATORY"/>
    <property type="match status" value="1"/>
</dbReference>
<dbReference type="AlphaFoldDB" id="A0A0W8GAP8"/>
<dbReference type="SMART" id="SM00448">
    <property type="entry name" value="REC"/>
    <property type="match status" value="1"/>
</dbReference>
<proteinExistence type="predicted"/>
<dbReference type="Pfam" id="PF00072">
    <property type="entry name" value="Response_reg"/>
    <property type="match status" value="1"/>
</dbReference>
<dbReference type="Gene3D" id="2.40.50.1020">
    <property type="entry name" value="LytTr DNA-binding domain"/>
    <property type="match status" value="1"/>
</dbReference>
<dbReference type="Pfam" id="PF04397">
    <property type="entry name" value="LytTR"/>
    <property type="match status" value="1"/>
</dbReference>
<protein>
    <submittedName>
        <fullName evidence="4">Dna-binding response regulator</fullName>
    </submittedName>
</protein>
<evidence type="ECO:0000259" key="2">
    <source>
        <dbReference type="PROSITE" id="PS50110"/>
    </source>
</evidence>
<keyword evidence="4" id="KW-0238">DNA-binding</keyword>
<dbReference type="GO" id="GO:0000156">
    <property type="term" value="F:phosphorelay response regulator activity"/>
    <property type="evidence" value="ECO:0007669"/>
    <property type="project" value="InterPro"/>
</dbReference>
<dbReference type="InterPro" id="IPR046947">
    <property type="entry name" value="LytR-like"/>
</dbReference>
<feature type="domain" description="HTH LytTR-type" evidence="3">
    <location>
        <begin position="188"/>
        <end position="294"/>
    </location>
</feature>
<dbReference type="PANTHER" id="PTHR37299">
    <property type="entry name" value="TRANSCRIPTIONAL REGULATOR-RELATED"/>
    <property type="match status" value="1"/>
</dbReference>
<name>A0A0W8GAP8_9ZZZZ</name>